<name>A0A7J7G5D9_CAMSI</name>
<reference evidence="2 3" key="2">
    <citation type="submission" date="2020-07" db="EMBL/GenBank/DDBJ databases">
        <title>Genome assembly of wild tea tree DASZ reveals pedigree and selection history of tea varieties.</title>
        <authorList>
            <person name="Zhang W."/>
        </authorList>
    </citation>
    <scope>NUCLEOTIDE SEQUENCE [LARGE SCALE GENOMIC DNA]</scope>
    <source>
        <strain evidence="3">cv. G240</strain>
        <tissue evidence="2">Leaf</tissue>
    </source>
</reference>
<comment type="caution">
    <text evidence="2">The sequence shown here is derived from an EMBL/GenBank/DDBJ whole genome shotgun (WGS) entry which is preliminary data.</text>
</comment>
<accession>A0A7J7G5D9</accession>
<dbReference type="PANTHER" id="PTHR42896">
    <property type="entry name" value="XYLULOSE-1,5-BISPHOSPHATE (XUBP) PHOSPHATASE"/>
    <property type="match status" value="1"/>
</dbReference>
<protein>
    <submittedName>
        <fullName evidence="2">Uncharacterized protein</fullName>
    </submittedName>
</protein>
<organism evidence="2 3">
    <name type="scientific">Camellia sinensis</name>
    <name type="common">Tea plant</name>
    <name type="synonym">Thea sinensis</name>
    <dbReference type="NCBI Taxonomy" id="4442"/>
    <lineage>
        <taxon>Eukaryota</taxon>
        <taxon>Viridiplantae</taxon>
        <taxon>Streptophyta</taxon>
        <taxon>Embryophyta</taxon>
        <taxon>Tracheophyta</taxon>
        <taxon>Spermatophyta</taxon>
        <taxon>Magnoliopsida</taxon>
        <taxon>eudicotyledons</taxon>
        <taxon>Gunneridae</taxon>
        <taxon>Pentapetalae</taxon>
        <taxon>asterids</taxon>
        <taxon>Ericales</taxon>
        <taxon>Theaceae</taxon>
        <taxon>Camellia</taxon>
    </lineage>
</organism>
<keyword evidence="3" id="KW-1185">Reference proteome</keyword>
<reference evidence="3" key="1">
    <citation type="journal article" date="2020" name="Nat. Commun.">
        <title>Genome assembly of wild tea tree DASZ reveals pedigree and selection history of tea varieties.</title>
        <authorList>
            <person name="Zhang W."/>
            <person name="Zhang Y."/>
            <person name="Qiu H."/>
            <person name="Guo Y."/>
            <person name="Wan H."/>
            <person name="Zhang X."/>
            <person name="Scossa F."/>
            <person name="Alseekh S."/>
            <person name="Zhang Q."/>
            <person name="Wang P."/>
            <person name="Xu L."/>
            <person name="Schmidt M.H."/>
            <person name="Jia X."/>
            <person name="Li D."/>
            <person name="Zhu A."/>
            <person name="Guo F."/>
            <person name="Chen W."/>
            <person name="Ni D."/>
            <person name="Usadel B."/>
            <person name="Fernie A.R."/>
            <person name="Wen W."/>
        </authorList>
    </citation>
    <scope>NUCLEOTIDE SEQUENCE [LARGE SCALE GENOMIC DNA]</scope>
    <source>
        <strain evidence="3">cv. G240</strain>
    </source>
</reference>
<evidence type="ECO:0000256" key="1">
    <source>
        <dbReference type="SAM" id="MobiDB-lite"/>
    </source>
</evidence>
<gene>
    <name evidence="2" type="ORF">HYC85_027082</name>
</gene>
<feature type="region of interest" description="Disordered" evidence="1">
    <location>
        <begin position="1"/>
        <end position="38"/>
    </location>
</feature>
<dbReference type="AlphaFoldDB" id="A0A7J7G5D9"/>
<dbReference type="InterPro" id="IPR044999">
    <property type="entry name" value="CbbY-like"/>
</dbReference>
<dbReference type="EMBL" id="JACBKZ010000013">
    <property type="protein sequence ID" value="KAF5935953.1"/>
    <property type="molecule type" value="Genomic_DNA"/>
</dbReference>
<dbReference type="PANTHER" id="PTHR42896:SF3">
    <property type="entry name" value="PROTEIN, PUTATIVE, EXPRESSED-RELATED"/>
    <property type="match status" value="1"/>
</dbReference>
<dbReference type="Proteomes" id="UP000593564">
    <property type="component" value="Unassembled WGS sequence"/>
</dbReference>
<proteinExistence type="predicted"/>
<dbReference type="GO" id="GO:0016787">
    <property type="term" value="F:hydrolase activity"/>
    <property type="evidence" value="ECO:0007669"/>
    <property type="project" value="InterPro"/>
</dbReference>
<sequence>MGARHPLERERVKQVSAHVPSPPTSAPMSPSLAKPKSSHPPLKCPMAGTFYCCPAPRGPPFVKTVISFCGRGTTNCLGHVAFVTELVKRWCERKTKLKSNRFDLSTDYAGLPLYNCVLVAGSQSGVSGAERINMPCIVLRNSLTSRAEFPSASAIMDGFGGADLTISRLRNKRWSTILGRKLFFIYIVTYYGRLRIEHYWEMIDRKSGRLNGMCATFVRSSYRKQIVLLVLGTDDAGGCVPFNNWKSGEGQVSNLLKLITIS</sequence>
<evidence type="ECO:0000313" key="2">
    <source>
        <dbReference type="EMBL" id="KAF5935953.1"/>
    </source>
</evidence>
<feature type="compositionally biased region" description="Basic and acidic residues" evidence="1">
    <location>
        <begin position="1"/>
        <end position="13"/>
    </location>
</feature>
<evidence type="ECO:0000313" key="3">
    <source>
        <dbReference type="Proteomes" id="UP000593564"/>
    </source>
</evidence>